<protein>
    <submittedName>
        <fullName evidence="1">Uncharacterized protein</fullName>
    </submittedName>
</protein>
<reference evidence="1 2" key="1">
    <citation type="submission" date="2020-07" db="EMBL/GenBank/DDBJ databases">
        <title>Comparative genomics of pyrophilous fungi reveals a link between fire events and developmental genes.</title>
        <authorList>
            <consortium name="DOE Joint Genome Institute"/>
            <person name="Steindorff A.S."/>
            <person name="Carver A."/>
            <person name="Calhoun S."/>
            <person name="Stillman K."/>
            <person name="Liu H."/>
            <person name="Lipzen A."/>
            <person name="Pangilinan J."/>
            <person name="Labutti K."/>
            <person name="Bruns T.D."/>
            <person name="Grigoriev I.V."/>
        </authorList>
    </citation>
    <scope>NUCLEOTIDE SEQUENCE [LARGE SCALE GENOMIC DNA]</scope>
    <source>
        <strain evidence="1 2">CBS 144469</strain>
    </source>
</reference>
<evidence type="ECO:0000313" key="1">
    <source>
        <dbReference type="EMBL" id="KAF6755137.1"/>
    </source>
</evidence>
<proteinExistence type="predicted"/>
<name>A0A8H6HZG9_9AGAR</name>
<evidence type="ECO:0000313" key="2">
    <source>
        <dbReference type="Proteomes" id="UP000521943"/>
    </source>
</evidence>
<comment type="caution">
    <text evidence="1">The sequence shown here is derived from an EMBL/GenBank/DDBJ whole genome shotgun (WGS) entry which is preliminary data.</text>
</comment>
<sequence>MAETGFPFLFLRTLRSSGRFILPFLRFVFSLGAWGLDGMVAPFALCSMRPLCGRGVVSILKRHRTDGRTRVLYSLCPMVQVSACSASSGGVPL</sequence>
<organism evidence="1 2">
    <name type="scientific">Ephemerocybe angulata</name>
    <dbReference type="NCBI Taxonomy" id="980116"/>
    <lineage>
        <taxon>Eukaryota</taxon>
        <taxon>Fungi</taxon>
        <taxon>Dikarya</taxon>
        <taxon>Basidiomycota</taxon>
        <taxon>Agaricomycotina</taxon>
        <taxon>Agaricomycetes</taxon>
        <taxon>Agaricomycetidae</taxon>
        <taxon>Agaricales</taxon>
        <taxon>Agaricineae</taxon>
        <taxon>Psathyrellaceae</taxon>
        <taxon>Ephemerocybe</taxon>
    </lineage>
</organism>
<gene>
    <name evidence="1" type="ORF">DFP72DRAFT_897314</name>
</gene>
<dbReference type="Proteomes" id="UP000521943">
    <property type="component" value="Unassembled WGS sequence"/>
</dbReference>
<dbReference type="AlphaFoldDB" id="A0A8H6HZG9"/>
<keyword evidence="2" id="KW-1185">Reference proteome</keyword>
<accession>A0A8H6HZG9</accession>
<dbReference type="EMBL" id="JACGCI010000031">
    <property type="protein sequence ID" value="KAF6755137.1"/>
    <property type="molecule type" value="Genomic_DNA"/>
</dbReference>